<dbReference type="Proteomes" id="UP000887540">
    <property type="component" value="Unplaced"/>
</dbReference>
<evidence type="ECO:0000256" key="3">
    <source>
        <dbReference type="ARBA" id="ARBA00023157"/>
    </source>
</evidence>
<feature type="compositionally biased region" description="Basic and acidic residues" evidence="4">
    <location>
        <begin position="552"/>
        <end position="564"/>
    </location>
</feature>
<keyword evidence="5" id="KW-0732">Signal</keyword>
<feature type="domain" description="Kazal-like" evidence="6">
    <location>
        <begin position="996"/>
        <end position="1044"/>
    </location>
</feature>
<proteinExistence type="predicted"/>
<reference evidence="8" key="1">
    <citation type="submission" date="2022-11" db="UniProtKB">
        <authorList>
            <consortium name="WormBaseParasite"/>
        </authorList>
    </citation>
    <scope>IDENTIFICATION</scope>
</reference>
<dbReference type="InterPro" id="IPR036058">
    <property type="entry name" value="Kazal_dom_sf"/>
</dbReference>
<feature type="compositionally biased region" description="Low complexity" evidence="4">
    <location>
        <begin position="565"/>
        <end position="612"/>
    </location>
</feature>
<feature type="compositionally biased region" description="Low complexity" evidence="4">
    <location>
        <begin position="624"/>
        <end position="639"/>
    </location>
</feature>
<dbReference type="GO" id="GO:0005576">
    <property type="term" value="C:extracellular region"/>
    <property type="evidence" value="ECO:0007669"/>
    <property type="project" value="TreeGrafter"/>
</dbReference>
<feature type="domain" description="Kazal-like" evidence="6">
    <location>
        <begin position="338"/>
        <end position="395"/>
    </location>
</feature>
<evidence type="ECO:0000256" key="4">
    <source>
        <dbReference type="SAM" id="MobiDB-lite"/>
    </source>
</evidence>
<dbReference type="PROSITE" id="PS51465">
    <property type="entry name" value="KAZAL_2"/>
    <property type="match status" value="12"/>
</dbReference>
<dbReference type="Pfam" id="PF00050">
    <property type="entry name" value="Kazal_1"/>
    <property type="match status" value="7"/>
</dbReference>
<dbReference type="PROSITE" id="PS00282">
    <property type="entry name" value="KAZAL_1"/>
    <property type="match status" value="1"/>
</dbReference>
<feature type="region of interest" description="Disordered" evidence="4">
    <location>
        <begin position="552"/>
        <end position="612"/>
    </location>
</feature>
<dbReference type="WBParaSite" id="ACRNAN_Path_1162.g4491.t1">
    <property type="protein sequence ID" value="ACRNAN_Path_1162.g4491.t1"/>
    <property type="gene ID" value="ACRNAN_Path_1162.g4491"/>
</dbReference>
<evidence type="ECO:0000259" key="6">
    <source>
        <dbReference type="PROSITE" id="PS51465"/>
    </source>
</evidence>
<feature type="domain" description="Kazal-like" evidence="6">
    <location>
        <begin position="941"/>
        <end position="995"/>
    </location>
</feature>
<sequence>MIFIVVLFIFQDFQIFISCSELSENCGCLRNFQPVCGSDSKTYDNVCELHCAQRFDPDLHAAYHGTCCPPAEFCPIYHDPVCDNYGTTHENECIFTHRKCLSLRLRGSLLRIVARGNCGARQAINRTQCSFFCDERIEPVCDTLGKTHTNYCKFELTKCRFLQRGIPSPEVKRWGSCGISIKEIRRKEPNKRDPKNISQFDPKYPRRRDTYLERYGPFVYVPRNGLPSSTNEPNTNTLRPITITPPRSTPDKHIRSSILKAQLQLESAENLFELPERTETLETSPPDAAAAAYESDMVGETHFADFTQDRETTTTEYPFDHRKMTEAMQPLYTSAEKRPGEYRCSAETCNKAWDPICDTKNKTHKNECMFRFYACKIQRSSNEDVEISYKGECSKKGSLRSEPQKEIPKKGISCKTCDDEQEIVSVCDNMNQTHQSVCLLAQWNCERRIRGLEERVLVHIGHCHVLSPVFSLEDELCPSKCSKRYKPVCDTKGNTHLNLCTFQMVNCKERQADKHDTSWLDYLHECIKPEEPVSKILEMPIQKLATAEAVDKKPLIPDSSRRPETAAPTLEAITPTTTTTTPTTTITTTPSTSTSTTPQTTTTSETTTATQTTTPTTMTITATLTESSTTTSTRTTTTELYASRSPEESMHPIPATTKFMTDTLSKKEMPVFIDASTPTDYLPPKINASEEMKEIEIITTGSPEFECPEPRCEDSRSPICDNEGTVHKNECLFTFARCLAAQKGKILRIVSDEECQPKNGQLISINCTNEWEPVCGSDFITYPNKCILQQSQKQNQELEALFNGECEKCFKEPCPQIDPELETDDALFICDHAEETRTYCEFHMLQCIYELNFGKNLTESYKGRCCPREELCPPEEEPVCDSVGRTHKNKCHFEVAKCRREKVEQVETISIAKIGSCSSFGAKSIEKSQPRPDILSNFKDIPTDSSCEPSACVNTYEPVCGSDGKTYANMCFFKAKTSCNDTSSSKITVAYTGECCNYECTNEYSPICDNFGETHLNLCVFGKKRCLGEKQHSKNLTISSYVPCEDLDCDIECSQDYDPICGTDGKTYPNECMLKKIICLTNNIGITSPTLDYLGECCPDEECDLEFKSVCDSQGRTHENVVPMKNVISNLNLYVILKDELIIDYQGECCSRECDSSWKPVCDGQKTHPNICLFRIKQCEAERRGEVLSLAYSGECCLLPSGQCAESGSLCDSDGQTHKNRCYFEQKKCITEKVQPKHLSIVHSGDCCALEQCQKDEEPVCDNRGGTHTSLCHFQNTKCIHEKIHPNSTLLLSYRGACCENNCDGIWAPVCDQHGTVYKNKCLFQLRACEYDKRSGTELLQTPCTESQTRRMLRHLLKVRKNR</sequence>
<feature type="domain" description="Kazal-like" evidence="6">
    <location>
        <begin position="860"/>
        <end position="919"/>
    </location>
</feature>
<dbReference type="Pfam" id="PF07648">
    <property type="entry name" value="Kazal_2"/>
    <property type="match status" value="9"/>
</dbReference>
<feature type="signal peptide" evidence="5">
    <location>
        <begin position="1"/>
        <end position="19"/>
    </location>
</feature>
<accession>A0A914BWJ7</accession>
<dbReference type="Gene3D" id="3.30.60.30">
    <property type="match status" value="14"/>
</dbReference>
<feature type="region of interest" description="Disordered" evidence="4">
    <location>
        <begin position="624"/>
        <end position="653"/>
    </location>
</feature>
<evidence type="ECO:0000256" key="2">
    <source>
        <dbReference type="ARBA" id="ARBA00022900"/>
    </source>
</evidence>
<evidence type="ECO:0000256" key="5">
    <source>
        <dbReference type="SAM" id="SignalP"/>
    </source>
</evidence>
<keyword evidence="7" id="KW-1185">Reference proteome</keyword>
<feature type="domain" description="Kazal-like" evidence="6">
    <location>
        <begin position="471"/>
        <end position="528"/>
    </location>
</feature>
<feature type="compositionally biased region" description="Low complexity" evidence="4">
    <location>
        <begin position="233"/>
        <end position="246"/>
    </location>
</feature>
<evidence type="ECO:0000256" key="1">
    <source>
        <dbReference type="ARBA" id="ARBA00022690"/>
    </source>
</evidence>
<keyword evidence="1" id="KW-0646">Protease inhibitor</keyword>
<dbReference type="PANTHER" id="PTHR10913:SF45">
    <property type="entry name" value="FOLLISTATIN, ISOFORM A-RELATED"/>
    <property type="match status" value="1"/>
</dbReference>
<dbReference type="InterPro" id="IPR050653">
    <property type="entry name" value="Prot_Inhib_GrowthFact_Antg"/>
</dbReference>
<evidence type="ECO:0000313" key="8">
    <source>
        <dbReference type="WBParaSite" id="ACRNAN_Path_1162.g4491.t1"/>
    </source>
</evidence>
<dbReference type="CDD" id="cd00104">
    <property type="entry name" value="KAZAL_FS"/>
    <property type="match status" value="4"/>
</dbReference>
<dbReference type="InterPro" id="IPR002350">
    <property type="entry name" value="Kazal_dom"/>
</dbReference>
<dbReference type="SUPFAM" id="SSF100895">
    <property type="entry name" value="Kazal-type serine protease inhibitors"/>
    <property type="match status" value="15"/>
</dbReference>
<dbReference type="SMART" id="SM00280">
    <property type="entry name" value="KAZAL"/>
    <property type="match status" value="17"/>
</dbReference>
<feature type="domain" description="Kazal-like" evidence="6">
    <location>
        <begin position="13"/>
        <end position="67"/>
    </location>
</feature>
<protein>
    <submittedName>
        <fullName evidence="8">Kazal-like domain-containing protein</fullName>
    </submittedName>
</protein>
<organism evidence="7 8">
    <name type="scientific">Acrobeloides nanus</name>
    <dbReference type="NCBI Taxonomy" id="290746"/>
    <lineage>
        <taxon>Eukaryota</taxon>
        <taxon>Metazoa</taxon>
        <taxon>Ecdysozoa</taxon>
        <taxon>Nematoda</taxon>
        <taxon>Chromadorea</taxon>
        <taxon>Rhabditida</taxon>
        <taxon>Tylenchina</taxon>
        <taxon>Cephalobomorpha</taxon>
        <taxon>Cephaloboidea</taxon>
        <taxon>Cephalobidae</taxon>
        <taxon>Acrobeloides</taxon>
    </lineage>
</organism>
<dbReference type="PANTHER" id="PTHR10913">
    <property type="entry name" value="FOLLISTATIN-RELATED"/>
    <property type="match status" value="1"/>
</dbReference>
<feature type="domain" description="Kazal-like" evidence="6">
    <location>
        <begin position="1293"/>
        <end position="1346"/>
    </location>
</feature>
<feature type="domain" description="Kazal-like" evidence="6">
    <location>
        <begin position="1190"/>
        <end position="1247"/>
    </location>
</feature>
<feature type="domain" description="Kazal-like" evidence="6">
    <location>
        <begin position="1045"/>
        <end position="1097"/>
    </location>
</feature>
<feature type="domain" description="Kazal-like" evidence="6">
    <location>
        <begin position="123"/>
        <end position="179"/>
    </location>
</feature>
<feature type="chain" id="PRO_5037425390" evidence="5">
    <location>
        <begin position="20"/>
        <end position="1363"/>
    </location>
</feature>
<keyword evidence="3" id="KW-1015">Disulfide bond</keyword>
<feature type="region of interest" description="Disordered" evidence="4">
    <location>
        <begin position="223"/>
        <end position="252"/>
    </location>
</feature>
<feature type="domain" description="Kazal-like" evidence="6">
    <location>
        <begin position="68"/>
        <end position="120"/>
    </location>
</feature>
<name>A0A914BWJ7_9BILA</name>
<dbReference type="GO" id="GO:0030154">
    <property type="term" value="P:cell differentiation"/>
    <property type="evidence" value="ECO:0007669"/>
    <property type="project" value="TreeGrafter"/>
</dbReference>
<keyword evidence="2" id="KW-0722">Serine protease inhibitor</keyword>
<evidence type="ECO:0000313" key="7">
    <source>
        <dbReference type="Proteomes" id="UP000887540"/>
    </source>
</evidence>
<feature type="domain" description="Kazal-like" evidence="6">
    <location>
        <begin position="749"/>
        <end position="808"/>
    </location>
</feature>